<feature type="compositionally biased region" description="Polar residues" evidence="1">
    <location>
        <begin position="230"/>
        <end position="240"/>
    </location>
</feature>
<evidence type="ECO:0000256" key="2">
    <source>
        <dbReference type="SAM" id="Phobius"/>
    </source>
</evidence>
<evidence type="ECO:0000256" key="1">
    <source>
        <dbReference type="SAM" id="MobiDB-lite"/>
    </source>
</evidence>
<organism evidence="3 4">
    <name type="scientific">Elysia crispata</name>
    <name type="common">lettuce slug</name>
    <dbReference type="NCBI Taxonomy" id="231223"/>
    <lineage>
        <taxon>Eukaryota</taxon>
        <taxon>Metazoa</taxon>
        <taxon>Spiralia</taxon>
        <taxon>Lophotrochozoa</taxon>
        <taxon>Mollusca</taxon>
        <taxon>Gastropoda</taxon>
        <taxon>Heterobranchia</taxon>
        <taxon>Euthyneura</taxon>
        <taxon>Panpulmonata</taxon>
        <taxon>Sacoglossa</taxon>
        <taxon>Placobranchoidea</taxon>
        <taxon>Plakobranchidae</taxon>
        <taxon>Elysia</taxon>
    </lineage>
</organism>
<evidence type="ECO:0000313" key="4">
    <source>
        <dbReference type="Proteomes" id="UP001283361"/>
    </source>
</evidence>
<comment type="caution">
    <text evidence="3">The sequence shown here is derived from an EMBL/GenBank/DDBJ whole genome shotgun (WGS) entry which is preliminary data.</text>
</comment>
<gene>
    <name evidence="3" type="ORF">RRG08_034243</name>
</gene>
<keyword evidence="2" id="KW-1133">Transmembrane helix</keyword>
<evidence type="ECO:0000313" key="3">
    <source>
        <dbReference type="EMBL" id="KAK3778982.1"/>
    </source>
</evidence>
<accession>A0AAE1DQG6</accession>
<feature type="transmembrane region" description="Helical" evidence="2">
    <location>
        <begin position="82"/>
        <end position="101"/>
    </location>
</feature>
<keyword evidence="2" id="KW-0472">Membrane</keyword>
<proteinExistence type="predicted"/>
<feature type="region of interest" description="Disordered" evidence="1">
    <location>
        <begin position="1"/>
        <end position="29"/>
    </location>
</feature>
<sequence>MAYLRSNNSQSVESRRDPRSNRFTLGSSTDPDLRLQGTVYGNQKVTLISGSPFLHHTKRVGFIQKTRICMVLPMYFRGKGALLWWIALCALSISVTGSSYFHHDQGCQHSCDCGFSPDGGDTDVTLRYEVMSGLVGAFAPLTLAGLSFLTYKFCSRPPVGTASLPGGATSHMPTSYRNNGWRRDGRGFRGNSNPIAREPTSLYGESDDETPPQSDRHRPNHPGGRAPRPSSHNSRYTNIHRNVKTDMTNQWLRNVNLRKY</sequence>
<feature type="region of interest" description="Disordered" evidence="1">
    <location>
        <begin position="164"/>
        <end position="240"/>
    </location>
</feature>
<dbReference type="EMBL" id="JAWDGP010002890">
    <property type="protein sequence ID" value="KAK3778982.1"/>
    <property type="molecule type" value="Genomic_DNA"/>
</dbReference>
<name>A0AAE1DQG6_9GAST</name>
<keyword evidence="2" id="KW-0812">Transmembrane</keyword>
<reference evidence="3" key="1">
    <citation type="journal article" date="2023" name="G3 (Bethesda)">
        <title>A reference genome for the long-term kleptoplast-retaining sea slug Elysia crispata morphotype clarki.</title>
        <authorList>
            <person name="Eastman K.E."/>
            <person name="Pendleton A.L."/>
            <person name="Shaikh M.A."/>
            <person name="Suttiyut T."/>
            <person name="Ogas R."/>
            <person name="Tomko P."/>
            <person name="Gavelis G."/>
            <person name="Widhalm J.R."/>
            <person name="Wisecaver J.H."/>
        </authorList>
    </citation>
    <scope>NUCLEOTIDE SEQUENCE</scope>
    <source>
        <strain evidence="3">ECLA1</strain>
    </source>
</reference>
<dbReference type="AlphaFoldDB" id="A0AAE1DQG6"/>
<protein>
    <submittedName>
        <fullName evidence="3">Uncharacterized protein</fullName>
    </submittedName>
</protein>
<feature type="compositionally biased region" description="Polar residues" evidence="1">
    <location>
        <begin position="1"/>
        <end position="12"/>
    </location>
</feature>
<dbReference type="Proteomes" id="UP001283361">
    <property type="component" value="Unassembled WGS sequence"/>
</dbReference>
<keyword evidence="4" id="KW-1185">Reference proteome</keyword>